<name>X1L2F1_9ZZZZ</name>
<accession>X1L2F1</accession>
<protein>
    <submittedName>
        <fullName evidence="1">Uncharacterized protein</fullName>
    </submittedName>
</protein>
<proteinExistence type="predicted"/>
<dbReference type="AlphaFoldDB" id="X1L2F1"/>
<reference evidence="1" key="1">
    <citation type="journal article" date="2014" name="Front. Microbiol.">
        <title>High frequency of phylogenetically diverse reductive dehalogenase-homologous genes in deep subseafloor sedimentary metagenomes.</title>
        <authorList>
            <person name="Kawai M."/>
            <person name="Futagami T."/>
            <person name="Toyoda A."/>
            <person name="Takaki Y."/>
            <person name="Nishi S."/>
            <person name="Hori S."/>
            <person name="Arai W."/>
            <person name="Tsubouchi T."/>
            <person name="Morono Y."/>
            <person name="Uchiyama I."/>
            <person name="Ito T."/>
            <person name="Fujiyama A."/>
            <person name="Inagaki F."/>
            <person name="Takami H."/>
        </authorList>
    </citation>
    <scope>NUCLEOTIDE SEQUENCE</scope>
    <source>
        <strain evidence="1">Expedition CK06-06</strain>
    </source>
</reference>
<gene>
    <name evidence="1" type="ORF">S03H2_60267</name>
</gene>
<comment type="caution">
    <text evidence="1">The sequence shown here is derived from an EMBL/GenBank/DDBJ whole genome shotgun (WGS) entry which is preliminary data.</text>
</comment>
<evidence type="ECO:0000313" key="1">
    <source>
        <dbReference type="EMBL" id="GAH88368.1"/>
    </source>
</evidence>
<sequence length="96" mass="11480">METWYGSKHYRNEIEEIEVIKSTAKQLVTEYEGWEGKKKQRRIAKSSWGAEYFLSLKEAVAHKRHILQAYVQRAKESVERTSIELDKFNQQYPEKD</sequence>
<dbReference type="EMBL" id="BARU01038820">
    <property type="protein sequence ID" value="GAH88368.1"/>
    <property type="molecule type" value="Genomic_DNA"/>
</dbReference>
<organism evidence="1">
    <name type="scientific">marine sediment metagenome</name>
    <dbReference type="NCBI Taxonomy" id="412755"/>
    <lineage>
        <taxon>unclassified sequences</taxon>
        <taxon>metagenomes</taxon>
        <taxon>ecological metagenomes</taxon>
    </lineage>
</organism>